<keyword evidence="3 5" id="KW-0547">Nucleotide-binding</keyword>
<dbReference type="InterPro" id="IPR020806">
    <property type="entry name" value="PKS_PP-bd"/>
</dbReference>
<keyword evidence="2 5" id="KW-0597">Phosphoprotein</keyword>
<feature type="binding site" evidence="5">
    <location>
        <position position="921"/>
    </location>
    <ligand>
        <name>NADP(+)</name>
        <dbReference type="ChEBI" id="CHEBI:58349"/>
    </ligand>
</feature>
<feature type="binding site" evidence="5">
    <location>
        <position position="302"/>
    </location>
    <ligand>
        <name>AMP</name>
        <dbReference type="ChEBI" id="CHEBI:456215"/>
    </ligand>
</feature>
<dbReference type="SUPFAM" id="SSF56801">
    <property type="entry name" value="Acetyl-CoA synthetase-like"/>
    <property type="match status" value="1"/>
</dbReference>
<dbReference type="SUPFAM" id="SSF51735">
    <property type="entry name" value="NAD(P)-binding Rossmann-fold domains"/>
    <property type="match status" value="1"/>
</dbReference>
<dbReference type="STRING" id="587909.SAMN05421810_101739"/>
<feature type="binding site" evidence="5">
    <location>
        <position position="395"/>
    </location>
    <ligand>
        <name>AMP</name>
        <dbReference type="ChEBI" id="CHEBI:456215"/>
    </ligand>
</feature>
<dbReference type="InterPro" id="IPR036736">
    <property type="entry name" value="ACP-like_sf"/>
</dbReference>
<dbReference type="SMART" id="SM00823">
    <property type="entry name" value="PKS_PP"/>
    <property type="match status" value="1"/>
</dbReference>
<comment type="function">
    <text evidence="5">Catalyzes the ATP- and NADPH-dependent reduction of carboxylic acids to the corresponding aldehydes.</text>
</comment>
<dbReference type="RefSeq" id="WP_092528496.1">
    <property type="nucleotide sequence ID" value="NZ_FOWW01000001.1"/>
</dbReference>
<feature type="binding site" evidence="5">
    <location>
        <position position="984"/>
    </location>
    <ligand>
        <name>NADP(+)</name>
        <dbReference type="ChEBI" id="CHEBI:58349"/>
    </ligand>
</feature>
<keyword evidence="4 5" id="KW-0067">ATP-binding</keyword>
<dbReference type="GO" id="GO:0016620">
    <property type="term" value="F:oxidoreductase activity, acting on the aldehyde or oxo group of donors, NAD or NADP as acceptor"/>
    <property type="evidence" value="ECO:0007669"/>
    <property type="project" value="UniProtKB-UniRule"/>
</dbReference>
<dbReference type="NCBIfam" id="NF041592">
    <property type="entry name" value="carboxyl_red"/>
    <property type="match status" value="1"/>
</dbReference>
<comment type="caution">
    <text evidence="5">Lacks conserved residue(s) required for the propagation of feature annotation.</text>
</comment>
<dbReference type="InterPro" id="IPR000873">
    <property type="entry name" value="AMP-dep_synth/lig_dom"/>
</dbReference>
<dbReference type="Pfam" id="PF00550">
    <property type="entry name" value="PP-binding"/>
    <property type="match status" value="1"/>
</dbReference>
<proteinExistence type="inferred from homology"/>
<protein>
    <recommendedName>
        <fullName evidence="5">Carboxylic acid reductase</fullName>
        <shortName evidence="5">CAR</shortName>
        <ecNumber evidence="5">1.2.1.-</ecNumber>
    </recommendedName>
    <alternativeName>
        <fullName evidence="5">ATP/NADPH-dependent carboxylic acid reductase</fullName>
    </alternativeName>
</protein>
<dbReference type="InterPro" id="IPR020845">
    <property type="entry name" value="AMP-binding_CS"/>
</dbReference>
<name>A0A1I5LZY6_9PSEU</name>
<dbReference type="InterPro" id="IPR046407">
    <property type="entry name" value="CAR"/>
</dbReference>
<evidence type="ECO:0000256" key="4">
    <source>
        <dbReference type="ARBA" id="ARBA00022840"/>
    </source>
</evidence>
<keyword evidence="5" id="KW-0521">NADP</keyword>
<feature type="domain" description="Carrier" evidence="6">
    <location>
        <begin position="652"/>
        <end position="731"/>
    </location>
</feature>
<evidence type="ECO:0000259" key="6">
    <source>
        <dbReference type="PROSITE" id="PS50075"/>
    </source>
</evidence>
<keyword evidence="7" id="KW-0436">Ligase</keyword>
<comment type="domain">
    <text evidence="5">The N-terminal domain likely catalyzes substrate activation by formation of an initial acyl-AMP intermediate, the central region contains the phosphopantetheine attachment site, and the C-terminal domain catalyzes the reduction by NADPH of the intermediate thioester formed from the attack of the phosphopantetheine thiol at the carbonyl carbon of acyl-AMP.</text>
</comment>
<dbReference type="SUPFAM" id="SSF47336">
    <property type="entry name" value="ACP-like"/>
    <property type="match status" value="1"/>
</dbReference>
<evidence type="ECO:0000256" key="1">
    <source>
        <dbReference type="ARBA" id="ARBA00022450"/>
    </source>
</evidence>
<dbReference type="PANTHER" id="PTHR43272:SF33">
    <property type="entry name" value="AMP-BINDING DOMAIN-CONTAINING PROTEIN-RELATED"/>
    <property type="match status" value="1"/>
</dbReference>
<feature type="binding site" evidence="5">
    <location>
        <begin position="506"/>
        <end position="509"/>
    </location>
    <ligand>
        <name>AMP</name>
        <dbReference type="ChEBI" id="CHEBI:456215"/>
    </ligand>
</feature>
<feature type="binding site" evidence="5">
    <location>
        <position position="421"/>
    </location>
    <ligand>
        <name>AMP</name>
        <dbReference type="ChEBI" id="CHEBI:456215"/>
    </ligand>
</feature>
<dbReference type="InterPro" id="IPR010080">
    <property type="entry name" value="Thioester_reductase-like_dom"/>
</dbReference>
<reference evidence="8" key="1">
    <citation type="submission" date="2016-10" db="EMBL/GenBank/DDBJ databases">
        <authorList>
            <person name="Varghese N."/>
            <person name="Submissions S."/>
        </authorList>
    </citation>
    <scope>NUCLEOTIDE SEQUENCE [LARGE SCALE GENOMIC DNA]</scope>
    <source>
        <strain evidence="8">CGMCC 4.5579</strain>
    </source>
</reference>
<dbReference type="AlphaFoldDB" id="A0A1I5LZY6"/>
<dbReference type="GO" id="GO:0016020">
    <property type="term" value="C:membrane"/>
    <property type="evidence" value="ECO:0007669"/>
    <property type="project" value="TreeGrafter"/>
</dbReference>
<dbReference type="Pfam" id="PF00501">
    <property type="entry name" value="AMP-binding"/>
    <property type="match status" value="1"/>
</dbReference>
<dbReference type="Gene3D" id="3.40.50.720">
    <property type="entry name" value="NAD(P)-binding Rossmann-like Domain"/>
    <property type="match status" value="1"/>
</dbReference>
<dbReference type="GO" id="GO:0050661">
    <property type="term" value="F:NADP binding"/>
    <property type="evidence" value="ECO:0007669"/>
    <property type="project" value="UniProtKB-UniRule"/>
</dbReference>
<dbReference type="PANTHER" id="PTHR43272">
    <property type="entry name" value="LONG-CHAIN-FATTY-ACID--COA LIGASE"/>
    <property type="match status" value="1"/>
</dbReference>
<dbReference type="InterPro" id="IPR013120">
    <property type="entry name" value="FAR_NAD-bd"/>
</dbReference>
<dbReference type="GO" id="GO:0031177">
    <property type="term" value="F:phosphopantetheine binding"/>
    <property type="evidence" value="ECO:0007669"/>
    <property type="project" value="UniProtKB-UniRule"/>
</dbReference>
<organism evidence="7 8">
    <name type="scientific">Amycolatopsis arida</name>
    <dbReference type="NCBI Taxonomy" id="587909"/>
    <lineage>
        <taxon>Bacteria</taxon>
        <taxon>Bacillati</taxon>
        <taxon>Actinomycetota</taxon>
        <taxon>Actinomycetes</taxon>
        <taxon>Pseudonocardiales</taxon>
        <taxon>Pseudonocardiaceae</taxon>
        <taxon>Amycolatopsis</taxon>
    </lineage>
</organism>
<evidence type="ECO:0000256" key="2">
    <source>
        <dbReference type="ARBA" id="ARBA00022553"/>
    </source>
</evidence>
<evidence type="ECO:0000313" key="8">
    <source>
        <dbReference type="Proteomes" id="UP000198727"/>
    </source>
</evidence>
<dbReference type="Proteomes" id="UP000198727">
    <property type="component" value="Unassembled WGS sequence"/>
</dbReference>
<keyword evidence="5" id="KW-0560">Oxidoreductase</keyword>
<dbReference type="Gene3D" id="1.10.1200.10">
    <property type="entry name" value="ACP-like"/>
    <property type="match status" value="1"/>
</dbReference>
<feature type="binding site" evidence="5">
    <location>
        <position position="515"/>
    </location>
    <ligand>
        <name>AMP</name>
        <dbReference type="ChEBI" id="CHEBI:456215"/>
    </ligand>
</feature>
<dbReference type="GO" id="GO:0005524">
    <property type="term" value="F:ATP binding"/>
    <property type="evidence" value="ECO:0007669"/>
    <property type="project" value="UniProtKB-UniRule"/>
</dbReference>
<dbReference type="GO" id="GO:0004467">
    <property type="term" value="F:long-chain fatty acid-CoA ligase activity"/>
    <property type="evidence" value="ECO:0007669"/>
    <property type="project" value="TreeGrafter"/>
</dbReference>
<evidence type="ECO:0000256" key="3">
    <source>
        <dbReference type="ARBA" id="ARBA00022741"/>
    </source>
</evidence>
<feature type="binding site" evidence="5">
    <location>
        <position position="494"/>
    </location>
    <ligand>
        <name>AMP</name>
        <dbReference type="ChEBI" id="CHEBI:456215"/>
    </ligand>
</feature>
<dbReference type="EC" id="1.2.1.-" evidence="5"/>
<evidence type="ECO:0000256" key="5">
    <source>
        <dbReference type="HAMAP-Rule" id="MF_02247"/>
    </source>
</evidence>
<feature type="binding site" evidence="5">
    <location>
        <begin position="416"/>
        <end position="417"/>
    </location>
    <ligand>
        <name>AMP</name>
        <dbReference type="ChEBI" id="CHEBI:456215"/>
    </ligand>
</feature>
<feature type="binding site" evidence="5">
    <location>
        <begin position="789"/>
        <end position="792"/>
    </location>
    <ligand>
        <name>NADP(+)</name>
        <dbReference type="ChEBI" id="CHEBI:58349"/>
    </ligand>
</feature>
<gene>
    <name evidence="5" type="primary">car</name>
    <name evidence="7" type="ORF">SAMN05421810_101739</name>
</gene>
<dbReference type="CDD" id="cd17632">
    <property type="entry name" value="AFD_CAR-like"/>
    <property type="match status" value="1"/>
</dbReference>
<feature type="binding site" evidence="5">
    <location>
        <position position="961"/>
    </location>
    <ligand>
        <name>NADP(+)</name>
        <dbReference type="ChEBI" id="CHEBI:58349"/>
    </ligand>
</feature>
<dbReference type="Gene3D" id="3.40.50.12780">
    <property type="entry name" value="N-terminal domain of ligase-like"/>
    <property type="match status" value="1"/>
</dbReference>
<feature type="binding site" evidence="5">
    <location>
        <position position="957"/>
    </location>
    <ligand>
        <name>NADP(+)</name>
        <dbReference type="ChEBI" id="CHEBI:58349"/>
    </ligand>
</feature>
<dbReference type="NCBIfam" id="TIGR01746">
    <property type="entry name" value="Thioester-redct"/>
    <property type="match status" value="1"/>
</dbReference>
<dbReference type="CDD" id="cd05235">
    <property type="entry name" value="SDR_e1"/>
    <property type="match status" value="1"/>
</dbReference>
<dbReference type="PROSITE" id="PS00455">
    <property type="entry name" value="AMP_BINDING"/>
    <property type="match status" value="1"/>
</dbReference>
<dbReference type="InterPro" id="IPR009081">
    <property type="entry name" value="PP-bd_ACP"/>
</dbReference>
<accession>A0A1I5LZY6</accession>
<keyword evidence="8" id="KW-1185">Reference proteome</keyword>
<dbReference type="InterPro" id="IPR042099">
    <property type="entry name" value="ANL_N_sf"/>
</dbReference>
<dbReference type="EMBL" id="FOWW01000001">
    <property type="protein sequence ID" value="SFP02899.1"/>
    <property type="molecule type" value="Genomic_DNA"/>
</dbReference>
<keyword evidence="1 5" id="KW-0596">Phosphopantetheine</keyword>
<dbReference type="OrthoDB" id="2472181at2"/>
<dbReference type="PROSITE" id="PS50075">
    <property type="entry name" value="CARRIER"/>
    <property type="match status" value="1"/>
</dbReference>
<comment type="cofactor">
    <cofactor evidence="5">
        <name>pantetheine 4'-phosphate</name>
        <dbReference type="ChEBI" id="CHEBI:47942"/>
    </cofactor>
    <text evidence="5">Binds 1 phosphopantetheine covalently.</text>
</comment>
<sequence>MVESPFTDNAAGEEEARRIAELCDHDPQVRAATPLPSITAAIQEPGTRLASAVATVMTGYADRPALGRRARELVRDPRTGRTTTRLLPRFETLSYAELWANVRAVAGAWHHDPDAPLAAGDTVATLGFTSADHVTLDLACVHLGAVAVPLQSSAPAGQLAPIVAETAPRILATSVEQLDTAVEIASASPALRRVVVFDYAPEVDDQREAFDAARRRLAGGPVVVESLADVLDRGRRLPEAPLSTEGDGDRLALLIYTSGSTGTPKGAMYPERLVHQLWVSGFSPDGWAEPPTIGVSYLPLSHIAGRMTVTAALARGGTTYFTARSDQSTLFEDIAMVRPTDLMLIPRVCDLLYERFLSDPGWAGATDRAATEARLAAAYRREALGGRVIRATCGSAPLSPEVAAFVESVLGLPLHDGYGSTEAGPVLVDTRVLRPPVLDYKLVDVPELGYRTSDSPHPRGELLVRTERVIPGYYRRPDLDAEIFTEDGYYRTGDIMAELGPDRLAYVDRRKNVLKLAQGEFVAVARLEAIFAASPLIHQIFVHGNSTRSFLLAVIVPSREAISRAEASGTDLAALLQAELRRVAQDAELHPYEIPRDFLIETEPFSEENGLLTDSRKLQRPRLRERYGERLEQRYAELAEGNRSELGELRRTARELPVLDAVLRAARVLLGGSGAEPSPEARFTDLGGDSLSALSMANLLREILDVEVPVGVIVSPATDLRALAGYVERERGSGTRRPTVATVHGPGSAEVLASDLTLEKFLDADTLAAATALPRPSGPVRTVLLTGANGYLGRFLCLEWLERVAPRGGTVIGIVRGGDAAAARERMEAAFDTGDPELLRRFRELAGHLEVLPGDIGEPSLGLDERTWRRLADSVDLVVHQAALVNHVLPYDQLFGPNVAGTAELIRLALTTRLKPVTYLSTVGVAAQVGPAALDEDADIRVTSPRRRLDESYANGYATSKWAGEVLLREAHDRFGLPVAVFRSDMILAHGRYAGQLNGTDMFTRLLLSLATTGIAPASFYRGAGEGRPRAHYDGLPVDFTAEAITTLGEQATEGFATFNVVNPHDDGVSLDVIVDWLAGAGCPIERIDDYAEWFARFETAVRALPEDRRRHSMLPLLHAVRHPEEPVRGSAVPARRFSDAVRAAKIGPGGDVPHLSAELVGKYVADLRRLGLLPA</sequence>
<dbReference type="HAMAP" id="MF_02247">
    <property type="entry name" value="Carbox_acid_reduct"/>
    <property type="match status" value="1"/>
</dbReference>
<feature type="binding site" evidence="5">
    <location>
        <position position="816"/>
    </location>
    <ligand>
        <name>NADP(+)</name>
        <dbReference type="ChEBI" id="CHEBI:58349"/>
    </ligand>
</feature>
<dbReference type="Pfam" id="PF07993">
    <property type="entry name" value="NAD_binding_4"/>
    <property type="match status" value="1"/>
</dbReference>
<evidence type="ECO:0000313" key="7">
    <source>
        <dbReference type="EMBL" id="SFP02899.1"/>
    </source>
</evidence>
<comment type="catalytic activity">
    <reaction evidence="5">
        <text>a carboxylate + ATP + NADPH + H(+) = an aldehyde + AMP + diphosphate + NADP(+)</text>
        <dbReference type="Rhea" id="RHEA:50916"/>
        <dbReference type="ChEBI" id="CHEBI:15378"/>
        <dbReference type="ChEBI" id="CHEBI:17478"/>
        <dbReference type="ChEBI" id="CHEBI:29067"/>
        <dbReference type="ChEBI" id="CHEBI:30616"/>
        <dbReference type="ChEBI" id="CHEBI:33019"/>
        <dbReference type="ChEBI" id="CHEBI:57783"/>
        <dbReference type="ChEBI" id="CHEBI:58349"/>
        <dbReference type="ChEBI" id="CHEBI:456215"/>
    </reaction>
</comment>
<feature type="binding site" evidence="5">
    <location>
        <position position="617"/>
    </location>
    <ligand>
        <name>AMP</name>
        <dbReference type="ChEBI" id="CHEBI:456215"/>
    </ligand>
</feature>
<feature type="modified residue" description="O-(pantetheine 4'-phosphoryl)serine" evidence="5">
    <location>
        <position position="690"/>
    </location>
</feature>
<feature type="binding site" evidence="5">
    <location>
        <position position="826"/>
    </location>
    <ligand>
        <name>NADP(+)</name>
        <dbReference type="ChEBI" id="CHEBI:58349"/>
    </ligand>
</feature>
<dbReference type="InterPro" id="IPR036291">
    <property type="entry name" value="NAD(P)-bd_dom_sf"/>
</dbReference>
<comment type="similarity">
    <text evidence="5">Belongs to the ATP-dependent AMP-binding enzyme family. Carboxylic acid reductase subfamily.</text>
</comment>